<dbReference type="EMBL" id="JBHFFA010000003">
    <property type="protein sequence ID" value="KAL2632945.1"/>
    <property type="molecule type" value="Genomic_DNA"/>
</dbReference>
<reference evidence="6 7" key="1">
    <citation type="submission" date="2024-09" db="EMBL/GenBank/DDBJ databases">
        <title>Chromosome-scale assembly of Riccia fluitans.</title>
        <authorList>
            <person name="Paukszto L."/>
            <person name="Sawicki J."/>
            <person name="Karawczyk K."/>
            <person name="Piernik-Szablinska J."/>
            <person name="Szczecinska M."/>
            <person name="Mazdziarz M."/>
        </authorList>
    </citation>
    <scope>NUCLEOTIDE SEQUENCE [LARGE SCALE GENOMIC DNA]</scope>
    <source>
        <strain evidence="6">Rf_01</strain>
        <tissue evidence="6">Aerial parts of the thallus</tissue>
    </source>
</reference>
<feature type="compositionally biased region" description="Basic and acidic residues" evidence="4">
    <location>
        <begin position="1121"/>
        <end position="1134"/>
    </location>
</feature>
<feature type="compositionally biased region" description="Polar residues" evidence="4">
    <location>
        <begin position="1091"/>
        <end position="1101"/>
    </location>
</feature>
<evidence type="ECO:0000256" key="2">
    <source>
        <dbReference type="ARBA" id="ARBA00023242"/>
    </source>
</evidence>
<organism evidence="6 7">
    <name type="scientific">Riccia fluitans</name>
    <dbReference type="NCBI Taxonomy" id="41844"/>
    <lineage>
        <taxon>Eukaryota</taxon>
        <taxon>Viridiplantae</taxon>
        <taxon>Streptophyta</taxon>
        <taxon>Embryophyta</taxon>
        <taxon>Marchantiophyta</taxon>
        <taxon>Marchantiopsida</taxon>
        <taxon>Marchantiidae</taxon>
        <taxon>Marchantiales</taxon>
        <taxon>Ricciaceae</taxon>
        <taxon>Riccia</taxon>
    </lineage>
</organism>
<comment type="subcellular location">
    <subcellularLocation>
        <location evidence="1">Nucleus</location>
    </subcellularLocation>
</comment>
<protein>
    <recommendedName>
        <fullName evidence="5">Timeless N-terminal domain-containing protein</fullName>
    </recommendedName>
</protein>
<feature type="region of interest" description="Disordered" evidence="4">
    <location>
        <begin position="395"/>
        <end position="418"/>
    </location>
</feature>
<feature type="compositionally biased region" description="Polar residues" evidence="4">
    <location>
        <begin position="627"/>
        <end position="651"/>
    </location>
</feature>
<feature type="compositionally biased region" description="Acidic residues" evidence="4">
    <location>
        <begin position="837"/>
        <end position="857"/>
    </location>
</feature>
<comment type="caution">
    <text evidence="6">The sequence shown here is derived from an EMBL/GenBank/DDBJ whole genome shotgun (WGS) entry which is preliminary data.</text>
</comment>
<evidence type="ECO:0000313" key="7">
    <source>
        <dbReference type="Proteomes" id="UP001605036"/>
    </source>
</evidence>
<dbReference type="PANTHER" id="PTHR22940:SF4">
    <property type="entry name" value="PROTEIN TIMELESS HOMOLOG"/>
    <property type="match status" value="1"/>
</dbReference>
<evidence type="ECO:0000256" key="1">
    <source>
        <dbReference type="ARBA" id="ARBA00004123"/>
    </source>
</evidence>
<feature type="region of interest" description="Disordered" evidence="4">
    <location>
        <begin position="820"/>
        <end position="873"/>
    </location>
</feature>
<accession>A0ABD1YQ87</accession>
<sequence length="1295" mass="144982">MDEEDLAIVCSTLGAFQEDGNSQDVYVKHEECLESLKDLQRYLRRDHPESRDVFMQLGKWNIVRRDIVPLIIRYSDDHELALNCVKVLVFLTMPIDPASAQVSLQEEYLQHFRAALLDYETIPVVMSLLEDPLQHLERGAAKEEDWKMIQLFLTLLRNLLAIPDALTHHISGCTQYAFLKDRLLEVLFQESVMELVVALSQHTAGRHGGLRHDNFLILEILHHVLAGKRPEIVAAAADKHFKIQKKSEKSSVTLRALMLEERAQLKSSRYDPALHTPFSGMFVRVAQDGSKTIVTRTPHQSPLEDVLRKPQIKRGPIKRVIADNTAVHPIDDNLQVQLKDFVSQFLASGYNVLMQSIKDDLRRERPSNGTLDSVNFFQVVQFFTAYVCRIAQRDQEKNRQSTSSTEAGESEMPPQNHICGSIASTLDEDMFVLVRTKWCQYIEEAQISKTWSPVGACIAVMKDMIHMLDIVLKRSGTVDKEAAMELRAARILLYKLFYDQTEAGIIQTVISLLKSFDIHKQPRSFLADLVEITHIVLRMLEAATKEGSLRVLKKVRGSKKKGKAAAKKSDGNEAGASNVNDEAKEQNENDPSEAPSSELVQESGEAVPVTGNEDQTGEAAIKEQTDKSTAGNTENWGESPGEQDQSGVAQTNEDDAYDDDEDDEPESLTKEVSLDIHELVVRRFADNTIVRNYCWLLKYYSSNSATTNYYVVRMLQRICEDRVLEPMLYQLSIFQTFYAILSDKQLHASKDHKFVVVFLTKVVRGFFKKLKTQPMLFVELLFWKLKHECANISADYMIHSLRKAAGGGSSRTRQRVNIADALGDDDDPAPSSRRDEPNDELGSESEAESGSSDDDEQPDSRSTSVVNSFSESQEAQLKELYQKYKDENDCTQRILEELDPSTGITAKQVNRKLRQMGLLERHHGKAQRKTLNPGSDERSKLKKRRNVEAVDRAESSKRKKSNLFSESQDAELKELFQKHGDSRKCTKIIAESFGGLYTPAQISRRLRTLGLVKQKTKSKLQMFLADMGDDDNAGNGEGNGELRSRNRPHSVKEASRMDISDHSDADDDCDDNATLGSMLTRSDARPDAGTQAEQPSNSGVSSLALRAVLGRGARKKASTSQEKENLGSLDRESSETLCFAGSITDAAEEAQDELTAGASEEHVHDGGALEDGVLLSGDKTAGRVRSKDDSAETPTLAEVNRRKSRGKHVDRNIDEEQEFVSFTVGNSTVGASSSHEEEATPEESFQQKKRRRLAKKVSSSPATEDESLMAATILSEELADPQQPMQEFADELNDF</sequence>
<feature type="compositionally biased region" description="Basic and acidic residues" evidence="4">
    <location>
        <begin position="946"/>
        <end position="956"/>
    </location>
</feature>
<dbReference type="GO" id="GO:0005634">
    <property type="term" value="C:nucleus"/>
    <property type="evidence" value="ECO:0007669"/>
    <property type="project" value="UniProtKB-SubCell"/>
</dbReference>
<keyword evidence="3" id="KW-0131">Cell cycle</keyword>
<feature type="region of interest" description="Disordered" evidence="4">
    <location>
        <begin position="560"/>
        <end position="670"/>
    </location>
</feature>
<dbReference type="Pfam" id="PF04821">
    <property type="entry name" value="TIMELESS"/>
    <property type="match status" value="1"/>
</dbReference>
<dbReference type="Proteomes" id="UP001605036">
    <property type="component" value="Unassembled WGS sequence"/>
</dbReference>
<feature type="compositionally biased region" description="Basic and acidic residues" evidence="4">
    <location>
        <begin position="1040"/>
        <end position="1063"/>
    </location>
</feature>
<keyword evidence="2" id="KW-0539">Nucleus</keyword>
<proteinExistence type="predicted"/>
<feature type="compositionally biased region" description="Acidic residues" evidence="4">
    <location>
        <begin position="652"/>
        <end position="666"/>
    </location>
</feature>
<evidence type="ECO:0000256" key="3">
    <source>
        <dbReference type="ARBA" id="ARBA00023306"/>
    </source>
</evidence>
<evidence type="ECO:0000313" key="6">
    <source>
        <dbReference type="EMBL" id="KAL2632945.1"/>
    </source>
</evidence>
<feature type="region of interest" description="Disordered" evidence="4">
    <location>
        <begin position="1026"/>
        <end position="1212"/>
    </location>
</feature>
<evidence type="ECO:0000259" key="5">
    <source>
        <dbReference type="Pfam" id="PF04821"/>
    </source>
</evidence>
<feature type="domain" description="Timeless N-terminal" evidence="5">
    <location>
        <begin position="25"/>
        <end position="283"/>
    </location>
</feature>
<keyword evidence="7" id="KW-1185">Reference proteome</keyword>
<feature type="compositionally biased region" description="Polar residues" evidence="4">
    <location>
        <begin position="860"/>
        <end position="873"/>
    </location>
</feature>
<dbReference type="InterPro" id="IPR006906">
    <property type="entry name" value="Timeless_N"/>
</dbReference>
<feature type="region of interest" description="Disordered" evidence="4">
    <location>
        <begin position="921"/>
        <end position="965"/>
    </location>
</feature>
<name>A0ABD1YQ87_9MARC</name>
<gene>
    <name evidence="6" type="ORF">R1flu_004424</name>
</gene>
<dbReference type="InterPro" id="IPR044998">
    <property type="entry name" value="Timeless"/>
</dbReference>
<evidence type="ECO:0000256" key="4">
    <source>
        <dbReference type="SAM" id="MobiDB-lite"/>
    </source>
</evidence>
<dbReference type="PANTHER" id="PTHR22940">
    <property type="entry name" value="TIMEOUT/TIMELESS-2"/>
    <property type="match status" value="1"/>
</dbReference>
<feature type="region of interest" description="Disordered" evidence="4">
    <location>
        <begin position="1225"/>
        <end position="1267"/>
    </location>
</feature>